<keyword evidence="2" id="KW-0805">Transcription regulation</keyword>
<evidence type="ECO:0000256" key="3">
    <source>
        <dbReference type="ARBA" id="ARBA00023125"/>
    </source>
</evidence>
<protein>
    <recommendedName>
        <fullName evidence="7">AP2/ERF domain-containing protein</fullName>
    </recommendedName>
</protein>
<dbReference type="PROSITE" id="PS51032">
    <property type="entry name" value="AP2_ERF"/>
    <property type="match status" value="1"/>
</dbReference>
<feature type="region of interest" description="Disordered" evidence="6">
    <location>
        <begin position="194"/>
        <end position="221"/>
    </location>
</feature>
<feature type="domain" description="AP2/ERF" evidence="7">
    <location>
        <begin position="101"/>
        <end position="173"/>
    </location>
</feature>
<dbReference type="InterPro" id="IPR036955">
    <property type="entry name" value="AP2/ERF_dom_sf"/>
</dbReference>
<evidence type="ECO:0000259" key="7">
    <source>
        <dbReference type="PROSITE" id="PS51032"/>
    </source>
</evidence>
<dbReference type="GO" id="GO:0003677">
    <property type="term" value="F:DNA binding"/>
    <property type="evidence" value="ECO:0007669"/>
    <property type="project" value="UniProtKB-KW"/>
</dbReference>
<organism evidence="8 9">
    <name type="scientific">Dioscorea zingiberensis</name>
    <dbReference type="NCBI Taxonomy" id="325984"/>
    <lineage>
        <taxon>Eukaryota</taxon>
        <taxon>Viridiplantae</taxon>
        <taxon>Streptophyta</taxon>
        <taxon>Embryophyta</taxon>
        <taxon>Tracheophyta</taxon>
        <taxon>Spermatophyta</taxon>
        <taxon>Magnoliopsida</taxon>
        <taxon>Liliopsida</taxon>
        <taxon>Dioscoreales</taxon>
        <taxon>Dioscoreaceae</taxon>
        <taxon>Dioscorea</taxon>
    </lineage>
</organism>
<keyword evidence="5" id="KW-0539">Nucleus</keyword>
<evidence type="ECO:0000256" key="4">
    <source>
        <dbReference type="ARBA" id="ARBA00023163"/>
    </source>
</evidence>
<keyword evidence="3" id="KW-0238">DNA-binding</keyword>
<evidence type="ECO:0000256" key="5">
    <source>
        <dbReference type="ARBA" id="ARBA00023242"/>
    </source>
</evidence>
<reference evidence="8" key="2">
    <citation type="journal article" date="2022" name="Hortic Res">
        <title>The genome of Dioscorea zingiberensis sheds light on the biosynthesis, origin and evolution of the medicinally important diosgenin saponins.</title>
        <authorList>
            <person name="Li Y."/>
            <person name="Tan C."/>
            <person name="Li Z."/>
            <person name="Guo J."/>
            <person name="Li S."/>
            <person name="Chen X."/>
            <person name="Wang C."/>
            <person name="Dai X."/>
            <person name="Yang H."/>
            <person name="Song W."/>
            <person name="Hou L."/>
            <person name="Xu J."/>
            <person name="Tong Z."/>
            <person name="Xu A."/>
            <person name="Yuan X."/>
            <person name="Wang W."/>
            <person name="Yang Q."/>
            <person name="Chen L."/>
            <person name="Sun Z."/>
            <person name="Wang K."/>
            <person name="Pan B."/>
            <person name="Chen J."/>
            <person name="Bao Y."/>
            <person name="Liu F."/>
            <person name="Qi X."/>
            <person name="Gang D.R."/>
            <person name="Wen J."/>
            <person name="Li J."/>
        </authorList>
    </citation>
    <scope>NUCLEOTIDE SEQUENCE</scope>
    <source>
        <strain evidence="8">Dzin_1.0</strain>
    </source>
</reference>
<dbReference type="EMBL" id="JAGGNH010000006">
    <property type="protein sequence ID" value="KAJ0969171.1"/>
    <property type="molecule type" value="Genomic_DNA"/>
</dbReference>
<evidence type="ECO:0000256" key="2">
    <source>
        <dbReference type="ARBA" id="ARBA00023015"/>
    </source>
</evidence>
<dbReference type="GO" id="GO:0005634">
    <property type="term" value="C:nucleus"/>
    <property type="evidence" value="ECO:0007669"/>
    <property type="project" value="UniProtKB-SubCell"/>
</dbReference>
<accession>A0A9D5C9F7</accession>
<keyword evidence="9" id="KW-1185">Reference proteome</keyword>
<dbReference type="AlphaFoldDB" id="A0A9D5C9F7"/>
<comment type="subcellular location">
    <subcellularLocation>
        <location evidence="1">Nucleus</location>
    </subcellularLocation>
</comment>
<dbReference type="SUPFAM" id="SSF54171">
    <property type="entry name" value="DNA-binding domain"/>
    <property type="match status" value="1"/>
</dbReference>
<name>A0A9D5C9F7_9LILI</name>
<feature type="compositionally biased region" description="Basic residues" evidence="6">
    <location>
        <begin position="196"/>
        <end position="210"/>
    </location>
</feature>
<dbReference type="Gene3D" id="3.30.730.10">
    <property type="entry name" value="AP2/ERF domain"/>
    <property type="match status" value="1"/>
</dbReference>
<dbReference type="InterPro" id="IPR016177">
    <property type="entry name" value="DNA-bd_dom_sf"/>
</dbReference>
<feature type="compositionally biased region" description="Basic and acidic residues" evidence="6">
    <location>
        <begin position="87"/>
        <end position="100"/>
    </location>
</feature>
<feature type="compositionally biased region" description="Polar residues" evidence="6">
    <location>
        <begin position="69"/>
        <end position="86"/>
    </location>
</feature>
<gene>
    <name evidence="8" type="ORF">J5N97_022048</name>
</gene>
<evidence type="ECO:0000256" key="1">
    <source>
        <dbReference type="ARBA" id="ARBA00004123"/>
    </source>
</evidence>
<dbReference type="SMART" id="SM00380">
    <property type="entry name" value="AP2"/>
    <property type="match status" value="1"/>
</dbReference>
<dbReference type="GO" id="GO:0003700">
    <property type="term" value="F:DNA-binding transcription factor activity"/>
    <property type="evidence" value="ECO:0007669"/>
    <property type="project" value="InterPro"/>
</dbReference>
<evidence type="ECO:0000313" key="8">
    <source>
        <dbReference type="EMBL" id="KAJ0969171.1"/>
    </source>
</evidence>
<evidence type="ECO:0000313" key="9">
    <source>
        <dbReference type="Proteomes" id="UP001085076"/>
    </source>
</evidence>
<sequence length="221" mass="25269">MFQVGEIGAAMVSIRRRRLLGLCSGIDPDMVEIPGSIENVTSVESPNQNIKQSSVHPLSTDVIDNQKQIQISEESPESASLSGSTSMKEDPEHSFPDKQIKYRKQYRRKRHKDQEPPIMRGVYFKNTKWQAAIKVDKKQIHLGTVETQEEAAKLYDRAAYICGRQPNFELSMEEMQELSKYKWEEYLEMTRSSISNKKHQRRHGAGRGKKLISNMEPGNSG</sequence>
<dbReference type="InterPro" id="IPR001471">
    <property type="entry name" value="AP2/ERF_dom"/>
</dbReference>
<comment type="caution">
    <text evidence="8">The sequence shown here is derived from an EMBL/GenBank/DDBJ whole genome shotgun (WGS) entry which is preliminary data.</text>
</comment>
<dbReference type="OrthoDB" id="568096at2759"/>
<feature type="region of interest" description="Disordered" evidence="6">
    <location>
        <begin position="69"/>
        <end position="101"/>
    </location>
</feature>
<evidence type="ECO:0000256" key="6">
    <source>
        <dbReference type="SAM" id="MobiDB-lite"/>
    </source>
</evidence>
<reference evidence="8" key="1">
    <citation type="submission" date="2021-03" db="EMBL/GenBank/DDBJ databases">
        <authorList>
            <person name="Li Z."/>
            <person name="Yang C."/>
        </authorList>
    </citation>
    <scope>NUCLEOTIDE SEQUENCE</scope>
    <source>
        <strain evidence="8">Dzin_1.0</strain>
        <tissue evidence="8">Leaf</tissue>
    </source>
</reference>
<proteinExistence type="predicted"/>
<dbReference type="Proteomes" id="UP001085076">
    <property type="component" value="Miscellaneous, Linkage group lg06"/>
</dbReference>
<keyword evidence="4" id="KW-0804">Transcription</keyword>